<feature type="domain" description="DUF6537" evidence="3">
    <location>
        <begin position="241"/>
        <end position="453"/>
    </location>
</feature>
<evidence type="ECO:0000256" key="1">
    <source>
        <dbReference type="ARBA" id="ARBA00023002"/>
    </source>
</evidence>
<reference evidence="5" key="1">
    <citation type="journal article" date="2019" name="Int. J. Syst. Evol. Microbiol.">
        <title>The Global Catalogue of Microorganisms (GCM) 10K type strain sequencing project: providing services to taxonomists for standard genome sequencing and annotation.</title>
        <authorList>
            <consortium name="The Broad Institute Genomics Platform"/>
            <consortium name="The Broad Institute Genome Sequencing Center for Infectious Disease"/>
            <person name="Wu L."/>
            <person name="Ma J."/>
        </authorList>
    </citation>
    <scope>NUCLEOTIDE SEQUENCE [LARGE SCALE GENOMIC DNA]</scope>
    <source>
        <strain evidence="5">KCTC 42644</strain>
    </source>
</reference>
<dbReference type="Proteomes" id="UP001595615">
    <property type="component" value="Unassembled WGS sequence"/>
</dbReference>
<name>A0ABV7XE32_9SPHN</name>
<organism evidence="4 5">
    <name type="scientific">Sphingoaurantiacus capsulatus</name>
    <dbReference type="NCBI Taxonomy" id="1771310"/>
    <lineage>
        <taxon>Bacteria</taxon>
        <taxon>Pseudomonadati</taxon>
        <taxon>Pseudomonadota</taxon>
        <taxon>Alphaproteobacteria</taxon>
        <taxon>Sphingomonadales</taxon>
        <taxon>Sphingosinicellaceae</taxon>
        <taxon>Sphingoaurantiacus</taxon>
    </lineage>
</organism>
<proteinExistence type="predicted"/>
<dbReference type="Gene3D" id="3.40.920.10">
    <property type="entry name" value="Pyruvate-ferredoxin oxidoreductase, PFOR, domain III"/>
    <property type="match status" value="1"/>
</dbReference>
<dbReference type="SUPFAM" id="SSF53323">
    <property type="entry name" value="Pyruvate-ferredoxin oxidoreductase, PFOR, domain III"/>
    <property type="match status" value="1"/>
</dbReference>
<dbReference type="InterPro" id="IPR002869">
    <property type="entry name" value="Pyrv_flavodox_OxRed_cen"/>
</dbReference>
<dbReference type="InterPro" id="IPR046667">
    <property type="entry name" value="DUF6537"/>
</dbReference>
<evidence type="ECO:0000259" key="2">
    <source>
        <dbReference type="Pfam" id="PF01558"/>
    </source>
</evidence>
<evidence type="ECO:0000313" key="5">
    <source>
        <dbReference type="Proteomes" id="UP001595615"/>
    </source>
</evidence>
<evidence type="ECO:0000313" key="4">
    <source>
        <dbReference type="EMBL" id="MFC3712904.1"/>
    </source>
</evidence>
<keyword evidence="5" id="KW-1185">Reference proteome</keyword>
<keyword evidence="1" id="KW-0560">Oxidoreductase</keyword>
<protein>
    <submittedName>
        <fullName evidence="4">Indolepyruvate oxidoreductase subunit beta family protein</fullName>
    </submittedName>
</protein>
<dbReference type="Pfam" id="PF20169">
    <property type="entry name" value="DUF6537"/>
    <property type="match status" value="1"/>
</dbReference>
<dbReference type="InterPro" id="IPR019752">
    <property type="entry name" value="Pyrv/ketoisovalerate_OxRed_cat"/>
</dbReference>
<dbReference type="Pfam" id="PF01558">
    <property type="entry name" value="POR"/>
    <property type="match status" value="1"/>
</dbReference>
<evidence type="ECO:0000259" key="3">
    <source>
        <dbReference type="Pfam" id="PF20169"/>
    </source>
</evidence>
<feature type="domain" description="Pyruvate/ketoisovalerate oxidoreductase catalytic" evidence="2">
    <location>
        <begin position="14"/>
        <end position="202"/>
    </location>
</feature>
<gene>
    <name evidence="4" type="ORF">ACFOMD_10000</name>
</gene>
<dbReference type="RefSeq" id="WP_380860703.1">
    <property type="nucleotide sequence ID" value="NZ_JBHRXV010000009.1"/>
</dbReference>
<comment type="caution">
    <text evidence="4">The sequence shown here is derived from an EMBL/GenBank/DDBJ whole genome shotgun (WGS) entry which is preliminary data.</text>
</comment>
<sequence length="500" mass="54009">MTARITTIAINAMGGHGGGVLADWIAETAEAEGYFAQITSVPGFAQRSGATIYYVEIYPRAGAPAAPVFALMAVPGHTDIVIASELAEGGRSVLRGLVTPDRTTLITSSHREYTTEEKLSRFDGRRDSTVVFDNCVAAAKRFVAFDMREISAQAGCPLSAVLFGTLAGAAVLPFARDAFERTIRHGGIAVAANLRGFATGYDRAVAGTQSLPDVEVRTTVPEAPIGTDLAAEVRRRFPAQLHDLLDLAVARLIEYQGAGYARRYLDRLQPIVATDTAGRGYALSLEVARLLALRMAHEDVIRVADIKTRRRRFASVASENRLVADGTWDVTEFLAPRPEEAFDLLPASIGKRLAASPLAHRMFGKLLHGGFTIRTSRLRGFLLLYVIARLRGLRPYSLGQQIESRLIDEWLDLLRGMSADYALALSTAQLLTLVRGYGSTLERGRQSYHAIVAALSLLIGHADAAERVDALREAALADEDGKALDRAIDALSQSLPARAA</sequence>
<accession>A0ABV7XE32</accession>
<dbReference type="EMBL" id="JBHRXV010000009">
    <property type="protein sequence ID" value="MFC3712904.1"/>
    <property type="molecule type" value="Genomic_DNA"/>
</dbReference>
<dbReference type="NCBIfam" id="NF006179">
    <property type="entry name" value="PRK08312.1"/>
    <property type="match status" value="1"/>
</dbReference>